<proteinExistence type="predicted"/>
<dbReference type="InterPro" id="IPR021145">
    <property type="entry name" value="Portal_protein_SPP1_Gp6-like"/>
</dbReference>
<dbReference type="eggNOG" id="ENOG502Z7TR">
    <property type="taxonomic scope" value="Bacteria"/>
</dbReference>
<gene>
    <name evidence="1" type="ORF">HMPREF9336_02208</name>
</gene>
<evidence type="ECO:0000313" key="2">
    <source>
        <dbReference type="Proteomes" id="UP000004816"/>
    </source>
</evidence>
<dbReference type="Proteomes" id="UP000004816">
    <property type="component" value="Unassembled WGS sequence"/>
</dbReference>
<keyword evidence="2" id="KW-1185">Reference proteome</keyword>
<protein>
    <recommendedName>
        <fullName evidence="3">Phage portal protein</fullName>
    </recommendedName>
</protein>
<comment type="caution">
    <text evidence="1">The sequence shown here is derived from an EMBL/GenBank/DDBJ whole genome shotgun (WGS) entry which is preliminary data.</text>
</comment>
<dbReference type="HOGENOM" id="CLU_037838_2_0_11"/>
<organism evidence="1 2">
    <name type="scientific">Segniliparus rugosus (strain ATCC BAA-974 / DSM 45345 / CCUG 50838 / CIP 108380 / JCM 13579 / CDC 945)</name>
    <dbReference type="NCBI Taxonomy" id="679197"/>
    <lineage>
        <taxon>Bacteria</taxon>
        <taxon>Bacillati</taxon>
        <taxon>Actinomycetota</taxon>
        <taxon>Actinomycetes</taxon>
        <taxon>Mycobacteriales</taxon>
        <taxon>Segniliparaceae</taxon>
        <taxon>Segniliparus</taxon>
    </lineage>
</organism>
<dbReference type="STRING" id="679197.HMPREF9336_02208"/>
<reference evidence="1 2" key="1">
    <citation type="journal article" date="2011" name="Stand. Genomic Sci.">
        <title>High quality draft genome sequence of Segniliparus rugosus CDC 945(T)= (ATCC BAA-974(T)).</title>
        <authorList>
            <person name="Earl A.M."/>
            <person name="Desjardins C.A."/>
            <person name="Fitzgerald M.G."/>
            <person name="Arachchi H.M."/>
            <person name="Zeng Q."/>
            <person name="Mehta T."/>
            <person name="Griggs A."/>
            <person name="Birren B.W."/>
            <person name="Toney N.C."/>
            <person name="Carr J."/>
            <person name="Posey J."/>
            <person name="Butler W.R."/>
        </authorList>
    </citation>
    <scope>NUCLEOTIDE SEQUENCE [LARGE SCALE GENOMIC DNA]</scope>
    <source>
        <strain evidence="2">ATCC BAA-974 / DSM 45345 / CCUG 50838 / CIP 108380 / JCM 13579 / CDC 945</strain>
    </source>
</reference>
<accession>E5XRT6</accession>
<dbReference type="EMBL" id="ACZI02000002">
    <property type="protein sequence ID" value="EFV12951.1"/>
    <property type="molecule type" value="Genomic_DNA"/>
</dbReference>
<dbReference type="RefSeq" id="WP_007470342.1">
    <property type="nucleotide sequence ID" value="NZ_KI391953.1"/>
</dbReference>
<evidence type="ECO:0008006" key="3">
    <source>
        <dbReference type="Google" id="ProtNLM"/>
    </source>
</evidence>
<dbReference type="Pfam" id="PF05133">
    <property type="entry name" value="SPP1_portal"/>
    <property type="match status" value="1"/>
</dbReference>
<dbReference type="OrthoDB" id="1780383at2"/>
<evidence type="ECO:0000313" key="1">
    <source>
        <dbReference type="EMBL" id="EFV12951.1"/>
    </source>
</evidence>
<sequence>MTDYDRHVEQLSNVLRASIGDLRESQGYLDSTYRLRTLGLGAPPEMRYLRVNVGWPSLYLRSVEERLDVVGFRVDGDDTDEGMGLLWQWWQDNNLDEESSLGHMDALTFGRSYITVAAPGERDSADSPIIRLESPLSMYAELDPRTREVTRAVRLYSSDPHSSVADSATLLLPDRTVYLKKSSVAGAWATDGKPVEHNLGVVPVVPLVNRSRLSDRYGQSEITPELRTLTDAAARTMMNLQTASELMAVPLRVFFGVNKPDLVGDGSSLDVNDVYFARILALENDQAKAFEFSAADLRNFTEELSELAKHFASYTGLPPQYLSFSSDNPASAEAMQASEARLVKTCERKARMFGGSWEQAMRIASQVMGKQVPESYNRLETVWNNPATPTYAAKADAVTKLYANGQGVIPREQAWIDMGYSVAQRDNMRAWFDEENPVSLLESMYAAQRREPAASERPGGAA</sequence>
<name>E5XRT6_SEGRC</name>
<dbReference type="AlphaFoldDB" id="E5XRT6"/>